<dbReference type="Proteomes" id="UP000265520">
    <property type="component" value="Unassembled WGS sequence"/>
</dbReference>
<feature type="region of interest" description="Disordered" evidence="1">
    <location>
        <begin position="1"/>
        <end position="37"/>
    </location>
</feature>
<keyword evidence="3" id="KW-1185">Reference proteome</keyword>
<accession>A0A392VNS8</accession>
<dbReference type="AlphaFoldDB" id="A0A392VNS8"/>
<proteinExistence type="predicted"/>
<sequence>IVQQGAQPLLGGHVQPLPLTRRARPAAPRAGTVHRVD</sequence>
<feature type="non-terminal residue" evidence="2">
    <location>
        <position position="1"/>
    </location>
</feature>
<name>A0A392VNS8_9FABA</name>
<comment type="caution">
    <text evidence="2">The sequence shown here is derived from an EMBL/GenBank/DDBJ whole genome shotgun (WGS) entry which is preliminary data.</text>
</comment>
<protein>
    <submittedName>
        <fullName evidence="2">Uncharacterized protein</fullName>
    </submittedName>
</protein>
<evidence type="ECO:0000313" key="2">
    <source>
        <dbReference type="EMBL" id="MCI90006.1"/>
    </source>
</evidence>
<feature type="compositionally biased region" description="Low complexity" evidence="1">
    <location>
        <begin position="16"/>
        <end position="30"/>
    </location>
</feature>
<evidence type="ECO:0000256" key="1">
    <source>
        <dbReference type="SAM" id="MobiDB-lite"/>
    </source>
</evidence>
<evidence type="ECO:0000313" key="3">
    <source>
        <dbReference type="Proteomes" id="UP000265520"/>
    </source>
</evidence>
<reference evidence="2 3" key="1">
    <citation type="journal article" date="2018" name="Front. Plant Sci.">
        <title>Red Clover (Trifolium pratense) and Zigzag Clover (T. medium) - A Picture of Genomic Similarities and Differences.</title>
        <authorList>
            <person name="Dluhosova J."/>
            <person name="Istvanek J."/>
            <person name="Nedelnik J."/>
            <person name="Repkova J."/>
        </authorList>
    </citation>
    <scope>NUCLEOTIDE SEQUENCE [LARGE SCALE GENOMIC DNA]</scope>
    <source>
        <strain evidence="3">cv. 10/8</strain>
        <tissue evidence="2">Leaf</tissue>
    </source>
</reference>
<organism evidence="2 3">
    <name type="scientific">Trifolium medium</name>
    <dbReference type="NCBI Taxonomy" id="97028"/>
    <lineage>
        <taxon>Eukaryota</taxon>
        <taxon>Viridiplantae</taxon>
        <taxon>Streptophyta</taxon>
        <taxon>Embryophyta</taxon>
        <taxon>Tracheophyta</taxon>
        <taxon>Spermatophyta</taxon>
        <taxon>Magnoliopsida</taxon>
        <taxon>eudicotyledons</taxon>
        <taxon>Gunneridae</taxon>
        <taxon>Pentapetalae</taxon>
        <taxon>rosids</taxon>
        <taxon>fabids</taxon>
        <taxon>Fabales</taxon>
        <taxon>Fabaceae</taxon>
        <taxon>Papilionoideae</taxon>
        <taxon>50 kb inversion clade</taxon>
        <taxon>NPAAA clade</taxon>
        <taxon>Hologalegina</taxon>
        <taxon>IRL clade</taxon>
        <taxon>Trifolieae</taxon>
        <taxon>Trifolium</taxon>
    </lineage>
</organism>
<dbReference type="EMBL" id="LXQA011232548">
    <property type="protein sequence ID" value="MCI90006.1"/>
    <property type="molecule type" value="Genomic_DNA"/>
</dbReference>